<dbReference type="OrthoDB" id="1439264at2"/>
<evidence type="ECO:0000313" key="1">
    <source>
        <dbReference type="EMBL" id="PKD44272.1"/>
    </source>
</evidence>
<organism evidence="1 2">
    <name type="scientific">Rhodohalobacter barkolensis</name>
    <dbReference type="NCBI Taxonomy" id="2053187"/>
    <lineage>
        <taxon>Bacteria</taxon>
        <taxon>Pseudomonadati</taxon>
        <taxon>Balneolota</taxon>
        <taxon>Balneolia</taxon>
        <taxon>Balneolales</taxon>
        <taxon>Balneolaceae</taxon>
        <taxon>Rhodohalobacter</taxon>
    </lineage>
</organism>
<protein>
    <submittedName>
        <fullName evidence="1">Uncharacterized protein</fullName>
    </submittedName>
</protein>
<name>A0A2N0VJA3_9BACT</name>
<evidence type="ECO:0000313" key="2">
    <source>
        <dbReference type="Proteomes" id="UP000233398"/>
    </source>
</evidence>
<reference evidence="1 2" key="1">
    <citation type="submission" date="2017-11" db="EMBL/GenBank/DDBJ databases">
        <title>Rhodohalobacter 15182 sp. nov., isolated from a salt lake.</title>
        <authorList>
            <person name="Han S."/>
        </authorList>
    </citation>
    <scope>NUCLEOTIDE SEQUENCE [LARGE SCALE GENOMIC DNA]</scope>
    <source>
        <strain evidence="1 2">15182</strain>
    </source>
</reference>
<gene>
    <name evidence="1" type="ORF">CWD77_02045</name>
</gene>
<dbReference type="RefSeq" id="WP_133120150.1">
    <property type="nucleotide sequence ID" value="NZ_PISP01000001.1"/>
</dbReference>
<dbReference type="AlphaFoldDB" id="A0A2N0VJA3"/>
<sequence length="310" mass="34530">MREIIITTILCMLCADIAAQSISITEISPDSQASLAFGRQVTISFEYEMNNSEGVKIFVRPFTSGSLTPNYSASGSPVYRGRGRGSANFTIQSKDATVDQIRVRAVNSQNDLLFEFFLPVKLNFFSPPQTLTLGRAERLALIEAVNAERATNQNETTPQEESADTTNTQFSEFDGDKEIIDKKVKPDGTLELHYSDGSIEGILSPGSSSGFNRYRIDPATGDTTYTQAFFNQVQAANPPGFVGSEAAVNGEWLQRLNSWIEHHGNRLLERIDALLDEESYAAYMSYEESADLSMYEEVNFRYTFLEHLTE</sequence>
<comment type="caution">
    <text evidence="1">The sequence shown here is derived from an EMBL/GenBank/DDBJ whole genome shotgun (WGS) entry which is preliminary data.</text>
</comment>
<dbReference type="EMBL" id="PISP01000001">
    <property type="protein sequence ID" value="PKD44272.1"/>
    <property type="molecule type" value="Genomic_DNA"/>
</dbReference>
<dbReference type="Proteomes" id="UP000233398">
    <property type="component" value="Unassembled WGS sequence"/>
</dbReference>
<keyword evidence="2" id="KW-1185">Reference proteome</keyword>
<proteinExistence type="predicted"/>
<accession>A0A2N0VJA3</accession>